<evidence type="ECO:0000256" key="4">
    <source>
        <dbReference type="PROSITE-ProRule" id="PRU00169"/>
    </source>
</evidence>
<evidence type="ECO:0000256" key="5">
    <source>
        <dbReference type="PROSITE-ProRule" id="PRU01091"/>
    </source>
</evidence>
<dbReference type="EMBL" id="DQ787200">
    <property type="protein sequence ID" value="ABI75119.1"/>
    <property type="molecule type" value="Genomic_DNA"/>
</dbReference>
<dbReference type="GO" id="GO:0006355">
    <property type="term" value="P:regulation of DNA-templated transcription"/>
    <property type="evidence" value="ECO:0007669"/>
    <property type="project" value="InterPro"/>
</dbReference>
<organism evidence="8">
    <name type="scientific">Cylindrospermopsis raciborskii T3</name>
    <dbReference type="NCBI Taxonomy" id="398006"/>
    <lineage>
        <taxon>Bacteria</taxon>
        <taxon>Bacillati</taxon>
        <taxon>Cyanobacteriota</taxon>
        <taxon>Cyanophyceae</taxon>
        <taxon>Nostocales</taxon>
        <taxon>Aphanizomenonaceae</taxon>
        <taxon>Cylindrospermopsis</taxon>
    </lineage>
</organism>
<dbReference type="Pfam" id="PF00072">
    <property type="entry name" value="Response_reg"/>
    <property type="match status" value="1"/>
</dbReference>
<feature type="modified residue" description="4-aspartylphosphate" evidence="4">
    <location>
        <position position="98"/>
    </location>
</feature>
<protein>
    <submittedName>
        <fullName evidence="8">Transcriptional regulator OmpR family</fullName>
    </submittedName>
</protein>
<dbReference type="AlphaFoldDB" id="B3EYI4"/>
<evidence type="ECO:0000259" key="7">
    <source>
        <dbReference type="PROSITE" id="PS51755"/>
    </source>
</evidence>
<reference evidence="8" key="1">
    <citation type="journal article" date="2008" name="Appl. Environ. Microbiol.">
        <title>Biosynthetic intermediate analysis and functional homology reveal a saxitoxin gene cluster in cyanobacteria.</title>
        <authorList>
            <person name="Kellmann R."/>
            <person name="Mihali T.K."/>
            <person name="Jeon Y.J."/>
            <person name="Pickford R."/>
            <person name="Pomati F."/>
            <person name="Neilan B.A."/>
        </authorList>
    </citation>
    <scope>NUCLEOTIDE SEQUENCE</scope>
    <source>
        <strain evidence="8">T3</strain>
    </source>
</reference>
<evidence type="ECO:0000256" key="1">
    <source>
        <dbReference type="ARBA" id="ARBA00022553"/>
    </source>
</evidence>
<dbReference type="SMART" id="SM00448">
    <property type="entry name" value="REC"/>
    <property type="match status" value="1"/>
</dbReference>
<dbReference type="InterPro" id="IPR016032">
    <property type="entry name" value="Sig_transdc_resp-reg_C-effctor"/>
</dbReference>
<accession>B3EYI4</accession>
<keyword evidence="3 5" id="KW-0238">DNA-binding</keyword>
<dbReference type="GO" id="GO:0000156">
    <property type="term" value="F:phosphorelay response regulator activity"/>
    <property type="evidence" value="ECO:0007669"/>
    <property type="project" value="TreeGrafter"/>
</dbReference>
<dbReference type="Gene3D" id="6.10.250.690">
    <property type="match status" value="1"/>
</dbReference>
<dbReference type="GO" id="GO:0032993">
    <property type="term" value="C:protein-DNA complex"/>
    <property type="evidence" value="ECO:0007669"/>
    <property type="project" value="TreeGrafter"/>
</dbReference>
<keyword evidence="1 4" id="KW-0597">Phosphoprotein</keyword>
<feature type="domain" description="OmpR/PhoB-type" evidence="7">
    <location>
        <begin position="174"/>
        <end position="272"/>
    </location>
</feature>
<dbReference type="PANTHER" id="PTHR48111:SF40">
    <property type="entry name" value="PHOSPHATE REGULON TRANSCRIPTIONAL REGULATORY PROTEIN PHOB"/>
    <property type="match status" value="1"/>
</dbReference>
<dbReference type="GO" id="GO:0005829">
    <property type="term" value="C:cytosol"/>
    <property type="evidence" value="ECO:0007669"/>
    <property type="project" value="TreeGrafter"/>
</dbReference>
<dbReference type="PANTHER" id="PTHR48111">
    <property type="entry name" value="REGULATOR OF RPOS"/>
    <property type="match status" value="1"/>
</dbReference>
<dbReference type="InterPro" id="IPR001789">
    <property type="entry name" value="Sig_transdc_resp-reg_receiver"/>
</dbReference>
<dbReference type="PROSITE" id="PS51755">
    <property type="entry name" value="OMPR_PHOB"/>
    <property type="match status" value="1"/>
</dbReference>
<keyword evidence="2" id="KW-0902">Two-component regulatory system</keyword>
<dbReference type="PROSITE" id="PS50110">
    <property type="entry name" value="RESPONSE_REGULATORY"/>
    <property type="match status" value="1"/>
</dbReference>
<proteinExistence type="predicted"/>
<dbReference type="Gene3D" id="3.40.50.2300">
    <property type="match status" value="1"/>
</dbReference>
<dbReference type="SUPFAM" id="SSF52172">
    <property type="entry name" value="CheY-like"/>
    <property type="match status" value="1"/>
</dbReference>
<evidence type="ECO:0000256" key="3">
    <source>
        <dbReference type="ARBA" id="ARBA00023125"/>
    </source>
</evidence>
<dbReference type="InterPro" id="IPR001867">
    <property type="entry name" value="OmpR/PhoB-type_DNA-bd"/>
</dbReference>
<dbReference type="InterPro" id="IPR036388">
    <property type="entry name" value="WH-like_DNA-bd_sf"/>
</dbReference>
<dbReference type="SUPFAM" id="SSF46894">
    <property type="entry name" value="C-terminal effector domain of the bipartite response regulators"/>
    <property type="match status" value="1"/>
</dbReference>
<dbReference type="Gene3D" id="1.10.10.10">
    <property type="entry name" value="Winged helix-like DNA-binding domain superfamily/Winged helix DNA-binding domain"/>
    <property type="match status" value="1"/>
</dbReference>
<dbReference type="GO" id="GO:0000976">
    <property type="term" value="F:transcription cis-regulatory region binding"/>
    <property type="evidence" value="ECO:0007669"/>
    <property type="project" value="TreeGrafter"/>
</dbReference>
<dbReference type="InterPro" id="IPR011006">
    <property type="entry name" value="CheY-like_superfamily"/>
</dbReference>
<evidence type="ECO:0000256" key="2">
    <source>
        <dbReference type="ARBA" id="ARBA00023012"/>
    </source>
</evidence>
<evidence type="ECO:0000313" key="8">
    <source>
        <dbReference type="EMBL" id="ABI75119.1"/>
    </source>
</evidence>
<feature type="DNA-binding region" description="OmpR/PhoB-type" evidence="5">
    <location>
        <begin position="174"/>
        <end position="272"/>
    </location>
</feature>
<feature type="domain" description="Response regulatory" evidence="6">
    <location>
        <begin position="42"/>
        <end position="163"/>
    </location>
</feature>
<sequence>MSEDHILVGNPDQYILTNFCYQCILLNYPRYFTKSDIEPVSRVLIVEDEELIREMLVVALEGEGYEVVTAKDGRCAVELIRNLETQPGELSFDLLVLDLMLPQINGLDICRLLRHQGNSIPILILSAKGSETDRVLGLEVGADDYLTKPFSVREMVARCRALLRRQRFSNLPLIPTLKYKDISLNPQECRVLVRGREVSLSPKEFRLLELFMSYARRVWSREQLLDQVWGPDFVGDSKTVDVHIRWLREKLELDPSHPEYIVTVRGFGYRFG</sequence>
<dbReference type="FunFam" id="1.10.10.10:FF:000018">
    <property type="entry name" value="DNA-binding response regulator ResD"/>
    <property type="match status" value="1"/>
</dbReference>
<dbReference type="CDD" id="cd00383">
    <property type="entry name" value="trans_reg_C"/>
    <property type="match status" value="1"/>
</dbReference>
<dbReference type="SMART" id="SM00862">
    <property type="entry name" value="Trans_reg_C"/>
    <property type="match status" value="1"/>
</dbReference>
<name>B3EYI4_9CYAN</name>
<dbReference type="InterPro" id="IPR039420">
    <property type="entry name" value="WalR-like"/>
</dbReference>
<dbReference type="Pfam" id="PF00486">
    <property type="entry name" value="Trans_reg_C"/>
    <property type="match status" value="1"/>
</dbReference>
<evidence type="ECO:0000259" key="6">
    <source>
        <dbReference type="PROSITE" id="PS50110"/>
    </source>
</evidence>